<dbReference type="Pfam" id="PF01640">
    <property type="entry name" value="Peptidase_C10"/>
    <property type="match status" value="1"/>
</dbReference>
<dbReference type="InterPro" id="IPR038765">
    <property type="entry name" value="Papain-like_cys_pep_sf"/>
</dbReference>
<gene>
    <name evidence="2" type="ORF">HR08_05400</name>
</gene>
<comment type="caution">
    <text evidence="2">The sequence shown here is derived from an EMBL/GenBank/DDBJ whole genome shotgun (WGS) entry which is preliminary data.</text>
</comment>
<dbReference type="RefSeq" id="WP_039420944.1">
    <property type="nucleotide sequence ID" value="NZ_JRAI01000049.1"/>
</dbReference>
<keyword evidence="1" id="KW-0732">Signal</keyword>
<name>A0A0A2F3Y6_9PORP</name>
<dbReference type="EMBL" id="JRAI01000049">
    <property type="protein sequence ID" value="KGN85718.1"/>
    <property type="molecule type" value="Genomic_DNA"/>
</dbReference>
<dbReference type="OrthoDB" id="2235251at2"/>
<dbReference type="AlphaFoldDB" id="A0A0A2F3Y6"/>
<reference evidence="2 3" key="1">
    <citation type="submission" date="2014-08" db="EMBL/GenBank/DDBJ databases">
        <title>Porphyromonas gulae strain:COT-052_OH1451 Genome sequencing.</title>
        <authorList>
            <person name="Wallis C."/>
            <person name="Deusch O."/>
            <person name="O'Flynn C."/>
            <person name="Davis I."/>
            <person name="Jospin G."/>
            <person name="Darling A.E."/>
            <person name="Coil D.A."/>
            <person name="Alexiev A."/>
            <person name="Horsfall A."/>
            <person name="Kirkwood N."/>
            <person name="Harris S."/>
            <person name="Eisen J.A."/>
        </authorList>
    </citation>
    <scope>NUCLEOTIDE SEQUENCE [LARGE SCALE GENOMIC DNA]</scope>
    <source>
        <strain evidence="3">COT-052 OH1451</strain>
    </source>
</reference>
<dbReference type="Gene3D" id="3.90.70.50">
    <property type="entry name" value="Peptidase C10, streptopain"/>
    <property type="match status" value="1"/>
</dbReference>
<proteinExistence type="predicted"/>
<dbReference type="InterPro" id="IPR044934">
    <property type="entry name" value="Streptopain_sf"/>
</dbReference>
<feature type="chain" id="PRO_5001998614" description="Pyrogenic exotoxin B" evidence="1">
    <location>
        <begin position="22"/>
        <end position="463"/>
    </location>
</feature>
<feature type="signal peptide" evidence="1">
    <location>
        <begin position="1"/>
        <end position="21"/>
    </location>
</feature>
<organism evidence="2 3">
    <name type="scientific">Porphyromonas gulae</name>
    <dbReference type="NCBI Taxonomy" id="111105"/>
    <lineage>
        <taxon>Bacteria</taxon>
        <taxon>Pseudomonadati</taxon>
        <taxon>Bacteroidota</taxon>
        <taxon>Bacteroidia</taxon>
        <taxon>Bacteroidales</taxon>
        <taxon>Porphyromonadaceae</taxon>
        <taxon>Porphyromonas</taxon>
    </lineage>
</organism>
<dbReference type="PRINTS" id="PR00797">
    <property type="entry name" value="STREPTOPAIN"/>
</dbReference>
<sequence>MKKAVISLISVLLLTACTKGSFELSPNDVPQQIPDQTTRTFFEKVRTFALADYSSFMKERGDSTDEPLGIESLEPITVELETSRSDAPVKDTVAYIVNFQNTNGSIIITGSRAVPLTTVAIMEESKMRLIDTVQNKGLAMFINMATNYYYQLAGQKVIDAGMATAQEMANKTRTEIHQLVTELALQEDEDEVIIGPYSIDPNATTSTPWTITKREIMIPVKWGQGAPFNNAAPPASSGPNGHALIGCVAVAIGQITTYHQFPKFLDQRPLDWTALTKANSDNYTNQDIIAISEYLARVGSLAGNCWGGTSTKSTDKKARKAFKRLGYNRVFPIMKYHPSLVDQSLTDKMPVYMGGYEHTFDLWLISIPYEGHAWVIDGVLEREKTYTYYNYDGQIVQVVPSKASYFHCNWGWYGMHNGFFFKEIFNAAAGPVFNDTGTGQTPNWSNTSLWYTYDLTVIPNIHP</sequence>
<protein>
    <recommendedName>
        <fullName evidence="4">Pyrogenic exotoxin B</fullName>
    </recommendedName>
</protein>
<evidence type="ECO:0008006" key="4">
    <source>
        <dbReference type="Google" id="ProtNLM"/>
    </source>
</evidence>
<dbReference type="GO" id="GO:0008234">
    <property type="term" value="F:cysteine-type peptidase activity"/>
    <property type="evidence" value="ECO:0007669"/>
    <property type="project" value="InterPro"/>
</dbReference>
<evidence type="ECO:0000313" key="3">
    <source>
        <dbReference type="Proteomes" id="UP000030130"/>
    </source>
</evidence>
<dbReference type="InterPro" id="IPR000200">
    <property type="entry name" value="Peptidase_C10"/>
</dbReference>
<accession>A0A0A2F3Y6</accession>
<evidence type="ECO:0000313" key="2">
    <source>
        <dbReference type="EMBL" id="KGN85718.1"/>
    </source>
</evidence>
<dbReference type="SUPFAM" id="SSF54001">
    <property type="entry name" value="Cysteine proteinases"/>
    <property type="match status" value="1"/>
</dbReference>
<dbReference type="GO" id="GO:0006508">
    <property type="term" value="P:proteolysis"/>
    <property type="evidence" value="ECO:0007669"/>
    <property type="project" value="InterPro"/>
</dbReference>
<dbReference type="PROSITE" id="PS51257">
    <property type="entry name" value="PROKAR_LIPOPROTEIN"/>
    <property type="match status" value="1"/>
</dbReference>
<dbReference type="Proteomes" id="UP000030130">
    <property type="component" value="Unassembled WGS sequence"/>
</dbReference>
<evidence type="ECO:0000256" key="1">
    <source>
        <dbReference type="SAM" id="SignalP"/>
    </source>
</evidence>